<evidence type="ECO:0000256" key="1">
    <source>
        <dbReference type="SAM" id="SignalP"/>
    </source>
</evidence>
<protein>
    <recommendedName>
        <fullName evidence="4">RagB/SusD family nutrient uptake outer membrane protein</fullName>
    </recommendedName>
</protein>
<dbReference type="RefSeq" id="WP_188443597.1">
    <property type="nucleotide sequence ID" value="NZ_BMFD01000010.1"/>
</dbReference>
<feature type="chain" id="PRO_5045710175" description="RagB/SusD family nutrient uptake outer membrane protein" evidence="1">
    <location>
        <begin position="22"/>
        <end position="500"/>
    </location>
</feature>
<keyword evidence="3" id="KW-1185">Reference proteome</keyword>
<evidence type="ECO:0000313" key="2">
    <source>
        <dbReference type="EMBL" id="GGC46725.1"/>
    </source>
</evidence>
<accession>A0ABQ1MXT6</accession>
<name>A0ABQ1MXT6_9BACT</name>
<dbReference type="SUPFAM" id="SSF48452">
    <property type="entry name" value="TPR-like"/>
    <property type="match status" value="1"/>
</dbReference>
<reference evidence="3" key="1">
    <citation type="journal article" date="2019" name="Int. J. Syst. Evol. Microbiol.">
        <title>The Global Catalogue of Microorganisms (GCM) 10K type strain sequencing project: providing services to taxonomists for standard genome sequencing and annotation.</title>
        <authorList>
            <consortium name="The Broad Institute Genomics Platform"/>
            <consortium name="The Broad Institute Genome Sequencing Center for Infectious Disease"/>
            <person name="Wu L."/>
            <person name="Ma J."/>
        </authorList>
    </citation>
    <scope>NUCLEOTIDE SEQUENCE [LARGE SCALE GENOMIC DNA]</scope>
    <source>
        <strain evidence="3">CGMCC 1.12479</strain>
    </source>
</reference>
<evidence type="ECO:0008006" key="4">
    <source>
        <dbReference type="Google" id="ProtNLM"/>
    </source>
</evidence>
<dbReference type="EMBL" id="BMFD01000010">
    <property type="protein sequence ID" value="GGC46725.1"/>
    <property type="molecule type" value="Genomic_DNA"/>
</dbReference>
<keyword evidence="1" id="KW-0732">Signal</keyword>
<organism evidence="2 3">
    <name type="scientific">Belliella aquatica</name>
    <dbReference type="NCBI Taxonomy" id="1323734"/>
    <lineage>
        <taxon>Bacteria</taxon>
        <taxon>Pseudomonadati</taxon>
        <taxon>Bacteroidota</taxon>
        <taxon>Cytophagia</taxon>
        <taxon>Cytophagales</taxon>
        <taxon>Cyclobacteriaceae</taxon>
        <taxon>Belliella</taxon>
    </lineage>
</organism>
<comment type="caution">
    <text evidence="2">The sequence shown here is derived from an EMBL/GenBank/DDBJ whole genome shotgun (WGS) entry which is preliminary data.</text>
</comment>
<dbReference type="Proteomes" id="UP000635885">
    <property type="component" value="Unassembled WGS sequence"/>
</dbReference>
<dbReference type="InterPro" id="IPR011990">
    <property type="entry name" value="TPR-like_helical_dom_sf"/>
</dbReference>
<evidence type="ECO:0000313" key="3">
    <source>
        <dbReference type="Proteomes" id="UP000635885"/>
    </source>
</evidence>
<dbReference type="PROSITE" id="PS51257">
    <property type="entry name" value="PROKAR_LIPOPROTEIN"/>
    <property type="match status" value="1"/>
</dbReference>
<dbReference type="Gene3D" id="1.25.40.390">
    <property type="match status" value="1"/>
</dbReference>
<proteinExistence type="predicted"/>
<feature type="signal peptide" evidence="1">
    <location>
        <begin position="1"/>
        <end position="21"/>
    </location>
</feature>
<sequence length="500" mass="55031">MKNNKLIFSFLLSLIMVFSSCEDLEVEDLNAASLADVYANPSDILSVVEGQYTLWWDGIQKNEPNMALSVTGEGISASWGNWGMFDLGAKPRLPFNNTLAYGNRFILTQPWIRNNQVLGAIREALFVLESEFGGQLIDPETNTDLTANVLANSKVLQGLALGWNALLFDQSYVADETLSEDELANIEFVPYPEVAAAAVQKFEEAAAIFESNPSAEISQIPGQVMSGAEAAAFCRNYAAMILAYSARTSAETEALDWAKIVSLTNTPMVKDFSPNGDGGFSWWSRLLIQGQLSLWSRMSQRIVNMMEGGTGGPTTVDTQTTTAPYPWPENTNTLPAITNPVDKRLNIYTVHVAGNTFQPARGYHFFSNRRSIRYVDYLLQYTGPIAHLTKNEMGLIRAEALVRTGGDKSAAVGFINDRRVSVGELAAVAASASNDQILDAIYYEHFVEHYLDGVAKPWMNRRRTTVERHGLIPGTVRQLPVPASELDLRGLPVYTFGGDN</sequence>
<gene>
    <name evidence="2" type="ORF">GCM10010993_26710</name>
</gene>